<dbReference type="AlphaFoldDB" id="A0A4P6EWW7"/>
<dbReference type="KEGG" id="pprt:ET464_15200"/>
<dbReference type="OrthoDB" id="2679006at2"/>
<sequence>MIKNYHYIDESRLDMYFDQIPFKLPKEKKRKTTVGISLTGPKLDLTEETSAKAFNKYEKIDIFTAFLEKNNLIDSKRPKITYGNDSEIPFVLETFTARKVIFNKELLENIPQLQQLVIWISDPEDSDLSDEPWNFHGTFLYLTELWMDDGRYHTVWSGCSALQAIVNKIEGRSLLNTITNTVEPLGRRNFTHPVTKLSKLGAIALEKRKVTSLYQKRYITNEQCFTKNKKKFRVNDLLGYPIYIASEL</sequence>
<protein>
    <submittedName>
        <fullName evidence="1">Uncharacterized protein</fullName>
    </submittedName>
</protein>
<evidence type="ECO:0000313" key="1">
    <source>
        <dbReference type="EMBL" id="QAY67534.1"/>
    </source>
</evidence>
<reference evidence="1 2" key="1">
    <citation type="submission" date="2019-01" db="EMBL/GenBank/DDBJ databases">
        <title>Genome sequencing of strain FW100M-2.</title>
        <authorList>
            <person name="Heo J."/>
            <person name="Kim S.-J."/>
            <person name="Kim J.-S."/>
            <person name="Hong S.-B."/>
            <person name="Kwon S.-W."/>
        </authorList>
    </citation>
    <scope>NUCLEOTIDE SEQUENCE [LARGE SCALE GENOMIC DNA]</scope>
    <source>
        <strain evidence="1 2">FW100M-2</strain>
    </source>
</reference>
<proteinExistence type="predicted"/>
<gene>
    <name evidence="1" type="ORF">ET464_15200</name>
</gene>
<name>A0A4P6EWW7_9BACL</name>
<dbReference type="RefSeq" id="WP_129442279.1">
    <property type="nucleotide sequence ID" value="NZ_CP035492.1"/>
</dbReference>
<keyword evidence="2" id="KW-1185">Reference proteome</keyword>
<organism evidence="1 2">
    <name type="scientific">Paenibacillus protaetiae</name>
    <dbReference type="NCBI Taxonomy" id="2509456"/>
    <lineage>
        <taxon>Bacteria</taxon>
        <taxon>Bacillati</taxon>
        <taxon>Bacillota</taxon>
        <taxon>Bacilli</taxon>
        <taxon>Bacillales</taxon>
        <taxon>Paenibacillaceae</taxon>
        <taxon>Paenibacillus</taxon>
    </lineage>
</organism>
<dbReference type="EMBL" id="CP035492">
    <property type="protein sequence ID" value="QAY67534.1"/>
    <property type="molecule type" value="Genomic_DNA"/>
</dbReference>
<dbReference type="Proteomes" id="UP000293568">
    <property type="component" value="Chromosome"/>
</dbReference>
<accession>A0A4P6EWW7</accession>
<evidence type="ECO:0000313" key="2">
    <source>
        <dbReference type="Proteomes" id="UP000293568"/>
    </source>
</evidence>